<evidence type="ECO:0000313" key="3">
    <source>
        <dbReference type="Proteomes" id="UP000298656"/>
    </source>
</evidence>
<dbReference type="CDD" id="cd07262">
    <property type="entry name" value="VOC_like"/>
    <property type="match status" value="1"/>
</dbReference>
<dbReference type="InterPro" id="IPR037523">
    <property type="entry name" value="VOC_core"/>
</dbReference>
<gene>
    <name evidence="2" type="ORF">FAZ95_23640</name>
</gene>
<dbReference type="PROSITE" id="PS51819">
    <property type="entry name" value="VOC"/>
    <property type="match status" value="1"/>
</dbReference>
<dbReference type="InterPro" id="IPR004360">
    <property type="entry name" value="Glyas_Fos-R_dOase_dom"/>
</dbReference>
<dbReference type="InterPro" id="IPR029068">
    <property type="entry name" value="Glyas_Bleomycin-R_OHBP_Dase"/>
</dbReference>
<dbReference type="Gene3D" id="3.10.180.10">
    <property type="entry name" value="2,3-Dihydroxybiphenyl 1,2-Dioxygenase, domain 1"/>
    <property type="match status" value="1"/>
</dbReference>
<name>A0A4V1EI14_9BURK</name>
<accession>A0A4V1EI14</accession>
<dbReference type="PANTHER" id="PTHR35006">
    <property type="entry name" value="GLYOXALASE FAMILY PROTEIN (AFU_ORTHOLOGUE AFUA_5G14830)"/>
    <property type="match status" value="1"/>
</dbReference>
<feature type="domain" description="VOC" evidence="1">
    <location>
        <begin position="1"/>
        <end position="122"/>
    </location>
</feature>
<reference evidence="2 3" key="1">
    <citation type="submission" date="2019-05" db="EMBL/GenBank/DDBJ databases">
        <title>Burkholderia sp. DHOD12, isolated from subtropical forest soil.</title>
        <authorList>
            <person name="Gao Z.-H."/>
            <person name="Qiu L.-H."/>
        </authorList>
    </citation>
    <scope>NUCLEOTIDE SEQUENCE [LARGE SCALE GENOMIC DNA]</scope>
    <source>
        <strain evidence="2 3">DHOD12</strain>
    </source>
</reference>
<protein>
    <submittedName>
        <fullName evidence="2">VOC family protein</fullName>
    </submittedName>
</protein>
<dbReference type="PANTHER" id="PTHR35006:SF2">
    <property type="entry name" value="GLYOXALASE FAMILY PROTEIN (AFU_ORTHOLOGUE AFUA_5G14830)"/>
    <property type="match status" value="1"/>
</dbReference>
<dbReference type="SUPFAM" id="SSF54593">
    <property type="entry name" value="Glyoxalase/Bleomycin resistance protein/Dihydroxybiphenyl dioxygenase"/>
    <property type="match status" value="1"/>
</dbReference>
<evidence type="ECO:0000259" key="1">
    <source>
        <dbReference type="PROSITE" id="PS51819"/>
    </source>
</evidence>
<dbReference type="Proteomes" id="UP000298656">
    <property type="component" value="Chromosome 2"/>
</dbReference>
<dbReference type="AlphaFoldDB" id="A0A4V1EI14"/>
<dbReference type="OrthoDB" id="9800438at2"/>
<proteinExistence type="predicted"/>
<organism evidence="2 3">
    <name type="scientific">Trinickia violacea</name>
    <dbReference type="NCBI Taxonomy" id="2571746"/>
    <lineage>
        <taxon>Bacteria</taxon>
        <taxon>Pseudomonadati</taxon>
        <taxon>Pseudomonadota</taxon>
        <taxon>Betaproteobacteria</taxon>
        <taxon>Burkholderiales</taxon>
        <taxon>Burkholderiaceae</taxon>
        <taxon>Trinickia</taxon>
    </lineage>
</organism>
<dbReference type="RefSeq" id="WP_137334953.1">
    <property type="nucleotide sequence ID" value="NZ_CP040078.1"/>
</dbReference>
<dbReference type="EMBL" id="CP040078">
    <property type="protein sequence ID" value="QCP52180.1"/>
    <property type="molecule type" value="Genomic_DNA"/>
</dbReference>
<sequence>MFDHISIGVSDLAKSKSFYDAALAPLGYRCLRDTPGMLGYGRDEVGLWISPSEHPVPADMSSGLHFCFAATSRKSVDEFHAQALRTGGRDNGGPGLRPEYDATYYAAFVIDPDGYRLEAYCGGA</sequence>
<dbReference type="KEGG" id="tvl:FAZ95_23640"/>
<dbReference type="Pfam" id="PF00903">
    <property type="entry name" value="Glyoxalase"/>
    <property type="match status" value="1"/>
</dbReference>
<evidence type="ECO:0000313" key="2">
    <source>
        <dbReference type="EMBL" id="QCP52180.1"/>
    </source>
</evidence>
<keyword evidence="3" id="KW-1185">Reference proteome</keyword>